<feature type="compositionally biased region" description="Polar residues" evidence="1">
    <location>
        <begin position="153"/>
        <end position="174"/>
    </location>
</feature>
<dbReference type="PANTHER" id="PTHR39267">
    <property type="entry name" value="SURVIVAL MOTOR NEURON-LIKE PROTEIN 1"/>
    <property type="match status" value="1"/>
</dbReference>
<evidence type="ECO:0000256" key="1">
    <source>
        <dbReference type="SAM" id="MobiDB-lite"/>
    </source>
</evidence>
<sequence>MGKKDKEGDLWGDSALIAAFDHAMSKYKKMHGVKTRDSSSEAGEAISGTDQSVPGASEGIPIDAIVLPSFISAEAEETSNLSPAHDNTYAVVTTAEESYPVSSGYLPTNGSVNGCLYPQSMEDYNKLLAEYYELEEKREKVLQKLYQHGNWNYQTEPSDSNPSLQQSHCANPNQGHPIPADQISHSIDSCACCPYLGQSFVTPCPASSCSFLGTGPYWSFHSAPPLIPQDSGPPKDYDISKTAMDAAEKAISLVKKSSISNVEDKKEEEASVRATDSETNLTDVLNAWYSAGFYTGKYLAEKSIQERRQK</sequence>
<dbReference type="AlphaFoldDB" id="A0AAN7LYB1"/>
<dbReference type="Proteomes" id="UP001346149">
    <property type="component" value="Unassembled WGS sequence"/>
</dbReference>
<dbReference type="InterPro" id="IPR049481">
    <property type="entry name" value="SMN_G2-BD"/>
</dbReference>
<feature type="domain" description="Survival Motor Neuron Gemin2-binding" evidence="2">
    <location>
        <begin position="5"/>
        <end position="32"/>
    </location>
</feature>
<dbReference type="CDD" id="cd22851">
    <property type="entry name" value="SMN_N"/>
    <property type="match status" value="1"/>
</dbReference>
<dbReference type="PANTHER" id="PTHR39267:SF1">
    <property type="entry name" value="SURVIVAL MOTOR NEURON PROTEIN"/>
    <property type="match status" value="1"/>
</dbReference>
<evidence type="ECO:0000259" key="2">
    <source>
        <dbReference type="Pfam" id="PF20636"/>
    </source>
</evidence>
<comment type="caution">
    <text evidence="3">The sequence shown here is derived from an EMBL/GenBank/DDBJ whole genome shotgun (WGS) entry which is preliminary data.</text>
</comment>
<evidence type="ECO:0000313" key="4">
    <source>
        <dbReference type="Proteomes" id="UP001346149"/>
    </source>
</evidence>
<name>A0AAN7LYB1_TRANT</name>
<reference evidence="3 4" key="1">
    <citation type="journal article" date="2023" name="Hortic Res">
        <title>Pangenome of water caltrop reveals structural variations and asymmetric subgenome divergence after allopolyploidization.</title>
        <authorList>
            <person name="Zhang X."/>
            <person name="Chen Y."/>
            <person name="Wang L."/>
            <person name="Yuan Y."/>
            <person name="Fang M."/>
            <person name="Shi L."/>
            <person name="Lu R."/>
            <person name="Comes H.P."/>
            <person name="Ma Y."/>
            <person name="Chen Y."/>
            <person name="Huang G."/>
            <person name="Zhou Y."/>
            <person name="Zheng Z."/>
            <person name="Qiu Y."/>
        </authorList>
    </citation>
    <scope>NUCLEOTIDE SEQUENCE [LARGE SCALE GENOMIC DNA]</scope>
    <source>
        <strain evidence="3">F231</strain>
    </source>
</reference>
<dbReference type="InterPro" id="IPR040424">
    <property type="entry name" value="Smn1"/>
</dbReference>
<feature type="region of interest" description="Disordered" evidence="1">
    <location>
        <begin position="32"/>
        <end position="57"/>
    </location>
</feature>
<feature type="region of interest" description="Disordered" evidence="1">
    <location>
        <begin position="153"/>
        <end position="177"/>
    </location>
</feature>
<protein>
    <recommendedName>
        <fullName evidence="2">Survival Motor Neuron Gemin2-binding domain-containing protein</fullName>
    </recommendedName>
</protein>
<keyword evidence="4" id="KW-1185">Reference proteome</keyword>
<dbReference type="EMBL" id="JAXQNO010000011">
    <property type="protein sequence ID" value="KAK4788452.1"/>
    <property type="molecule type" value="Genomic_DNA"/>
</dbReference>
<dbReference type="Pfam" id="PF20636">
    <property type="entry name" value="SMN_G2-BD"/>
    <property type="match status" value="1"/>
</dbReference>
<evidence type="ECO:0000313" key="3">
    <source>
        <dbReference type="EMBL" id="KAK4788452.1"/>
    </source>
</evidence>
<organism evidence="3 4">
    <name type="scientific">Trapa natans</name>
    <name type="common">Water chestnut</name>
    <dbReference type="NCBI Taxonomy" id="22666"/>
    <lineage>
        <taxon>Eukaryota</taxon>
        <taxon>Viridiplantae</taxon>
        <taxon>Streptophyta</taxon>
        <taxon>Embryophyta</taxon>
        <taxon>Tracheophyta</taxon>
        <taxon>Spermatophyta</taxon>
        <taxon>Magnoliopsida</taxon>
        <taxon>eudicotyledons</taxon>
        <taxon>Gunneridae</taxon>
        <taxon>Pentapetalae</taxon>
        <taxon>rosids</taxon>
        <taxon>malvids</taxon>
        <taxon>Myrtales</taxon>
        <taxon>Lythraceae</taxon>
        <taxon>Trapa</taxon>
    </lineage>
</organism>
<gene>
    <name evidence="3" type="ORF">SAY86_019771</name>
</gene>
<proteinExistence type="predicted"/>
<accession>A0AAN7LYB1</accession>